<dbReference type="PANTHER" id="PTHR12197:SF251">
    <property type="entry name" value="EG:BACR7C10.4 PROTEIN"/>
    <property type="match status" value="1"/>
</dbReference>
<organism evidence="6 7">
    <name type="scientific">Limulus polyphemus</name>
    <name type="common">Atlantic horseshoe crab</name>
    <dbReference type="NCBI Taxonomy" id="6850"/>
    <lineage>
        <taxon>Eukaryota</taxon>
        <taxon>Metazoa</taxon>
        <taxon>Ecdysozoa</taxon>
        <taxon>Arthropoda</taxon>
        <taxon>Chelicerata</taxon>
        <taxon>Merostomata</taxon>
        <taxon>Xiphosura</taxon>
        <taxon>Limulidae</taxon>
        <taxon>Limulus</taxon>
    </lineage>
</organism>
<dbReference type="Pfam" id="PF01753">
    <property type="entry name" value="zf-MYND"/>
    <property type="match status" value="1"/>
</dbReference>
<dbReference type="GeneID" id="106464611"/>
<keyword evidence="6" id="KW-1185">Reference proteome</keyword>
<dbReference type="PROSITE" id="PS50865">
    <property type="entry name" value="ZF_MYND_2"/>
    <property type="match status" value="1"/>
</dbReference>
<name>A0ABM1BE95_LIMPO</name>
<protein>
    <submittedName>
        <fullName evidence="7">Histone-lysine N-methyltransferase SMYD3-like</fullName>
    </submittedName>
</protein>
<evidence type="ECO:0000256" key="3">
    <source>
        <dbReference type="ARBA" id="ARBA00022833"/>
    </source>
</evidence>
<dbReference type="Proteomes" id="UP000694941">
    <property type="component" value="Unplaced"/>
</dbReference>
<keyword evidence="1" id="KW-0479">Metal-binding</keyword>
<reference evidence="7" key="1">
    <citation type="submission" date="2025-08" db="UniProtKB">
        <authorList>
            <consortium name="RefSeq"/>
        </authorList>
    </citation>
    <scope>IDENTIFICATION</scope>
    <source>
        <tissue evidence="7">Muscle</tissue>
    </source>
</reference>
<evidence type="ECO:0000256" key="2">
    <source>
        <dbReference type="ARBA" id="ARBA00022771"/>
    </source>
</evidence>
<evidence type="ECO:0000259" key="5">
    <source>
        <dbReference type="PROSITE" id="PS50865"/>
    </source>
</evidence>
<dbReference type="InterPro" id="IPR002893">
    <property type="entry name" value="Znf_MYND"/>
</dbReference>
<dbReference type="RefSeq" id="XP_013780220.1">
    <property type="nucleotide sequence ID" value="XM_013924766.2"/>
</dbReference>
<sequence length="99" mass="11638">MNRSKTKKGSLLLSSQPFVHILDKNQRAKRCEYCFQGITTVFRCSSCRYVYYCNKECQKLAWIDHKRECNNIRKISPNVPPDNLRVLARIILKLQVNCT</sequence>
<evidence type="ECO:0000256" key="1">
    <source>
        <dbReference type="ARBA" id="ARBA00022723"/>
    </source>
</evidence>
<feature type="domain" description="MYND-type" evidence="5">
    <location>
        <begin position="31"/>
        <end position="69"/>
    </location>
</feature>
<dbReference type="PANTHER" id="PTHR12197">
    <property type="entry name" value="HISTONE-LYSINE N-METHYLTRANSFERASE SMYD"/>
    <property type="match status" value="1"/>
</dbReference>
<evidence type="ECO:0000313" key="6">
    <source>
        <dbReference type="Proteomes" id="UP000694941"/>
    </source>
</evidence>
<evidence type="ECO:0000313" key="7">
    <source>
        <dbReference type="RefSeq" id="XP_013780220.1"/>
    </source>
</evidence>
<keyword evidence="3" id="KW-0862">Zinc</keyword>
<dbReference type="SUPFAM" id="SSF144232">
    <property type="entry name" value="HIT/MYND zinc finger-like"/>
    <property type="match status" value="1"/>
</dbReference>
<dbReference type="InterPro" id="IPR050869">
    <property type="entry name" value="H3K4_H4K5_MeTrfase"/>
</dbReference>
<gene>
    <name evidence="7" type="primary">LOC106464611</name>
</gene>
<accession>A0ABM1BE95</accession>
<evidence type="ECO:0000256" key="4">
    <source>
        <dbReference type="PROSITE-ProRule" id="PRU00134"/>
    </source>
</evidence>
<dbReference type="Gene3D" id="6.10.140.2220">
    <property type="match status" value="1"/>
</dbReference>
<keyword evidence="2 4" id="KW-0863">Zinc-finger</keyword>
<proteinExistence type="predicted"/>
<dbReference type="PROSITE" id="PS01360">
    <property type="entry name" value="ZF_MYND_1"/>
    <property type="match status" value="1"/>
</dbReference>